<evidence type="ECO:0000256" key="2">
    <source>
        <dbReference type="ARBA" id="ARBA00023002"/>
    </source>
</evidence>
<dbReference type="GO" id="GO:0003857">
    <property type="term" value="F:(3S)-3-hydroxyacyl-CoA dehydrogenase (NAD+) activity"/>
    <property type="evidence" value="ECO:0007669"/>
    <property type="project" value="UniProtKB-EC"/>
</dbReference>
<accession>A0A225NPV7</accession>
<reference evidence="5 6" key="1">
    <citation type="submission" date="2013-04" db="EMBL/GenBank/DDBJ databases">
        <title>Oceanicola sp. 22II1-22F33 Genome Sequencing.</title>
        <authorList>
            <person name="Lai Q."/>
            <person name="Li G."/>
            <person name="Shao Z."/>
        </authorList>
    </citation>
    <scope>NUCLEOTIDE SEQUENCE [LARGE SCALE GENOMIC DNA]</scope>
    <source>
        <strain evidence="5 6">22II1-22F33</strain>
    </source>
</reference>
<evidence type="ECO:0000313" key="5">
    <source>
        <dbReference type="EMBL" id="OWU73297.1"/>
    </source>
</evidence>
<dbReference type="InterPro" id="IPR006108">
    <property type="entry name" value="3HC_DH_C"/>
</dbReference>
<dbReference type="PANTHER" id="PTHR48075">
    <property type="entry name" value="3-HYDROXYACYL-COA DEHYDROGENASE FAMILY PROTEIN"/>
    <property type="match status" value="1"/>
</dbReference>
<dbReference type="OrthoDB" id="9803287at2"/>
<dbReference type="Gene3D" id="1.10.1040.10">
    <property type="entry name" value="N-(1-d-carboxylethyl)-l-norvaline Dehydrogenase, domain 2"/>
    <property type="match status" value="1"/>
</dbReference>
<proteinExistence type="inferred from homology"/>
<dbReference type="PANTHER" id="PTHR48075:SF1">
    <property type="entry name" value="LAMBDA-CRYSTALLIN HOMOLOG"/>
    <property type="match status" value="1"/>
</dbReference>
<protein>
    <submittedName>
        <fullName evidence="5">3-hydroxyacyl-CoA dehydrogenase</fullName>
        <ecNumber evidence="5">1.1.1.35</ecNumber>
    </submittedName>
</protein>
<dbReference type="InterPro" id="IPR036291">
    <property type="entry name" value="NAD(P)-bd_dom_sf"/>
</dbReference>
<evidence type="ECO:0000256" key="1">
    <source>
        <dbReference type="ARBA" id="ARBA00009463"/>
    </source>
</evidence>
<name>A0A225NPV7_9RHOB</name>
<dbReference type="RefSeq" id="WP_088649999.1">
    <property type="nucleotide sequence ID" value="NZ_AQQR01000004.1"/>
</dbReference>
<dbReference type="GO" id="GO:0070403">
    <property type="term" value="F:NAD+ binding"/>
    <property type="evidence" value="ECO:0007669"/>
    <property type="project" value="InterPro"/>
</dbReference>
<dbReference type="InterPro" id="IPR013328">
    <property type="entry name" value="6PGD_dom2"/>
</dbReference>
<evidence type="ECO:0000313" key="6">
    <source>
        <dbReference type="Proteomes" id="UP000215377"/>
    </source>
</evidence>
<keyword evidence="6" id="KW-1185">Reference proteome</keyword>
<sequence length="314" mass="33806">MENSGDRPIAIIGAGLVGMGWAIVFARAGRKVQVHDASADLLADLPDRLETALADLADHGLIGDPAPIAARITIAGSLAEALRGAVYVQESILERVDVKRALYAEMAPLLAPDAHVGSSSSGIPSSEFTAGLSIAPRCLVAHPVNPPYLLSVVELVPAEWTLPEAVDSVHALMQAVGQHPIRIARELRGFVLNRLQGVLPREAWALYEEGYCSLDDIDATISKGLGPRWAFMGPFETIDLNAPGGIADYAHRLGALYRDIAAERSEHAPWSADLIARADAERRASLPLDKLADRCVWRDQRLMAFAAHKKTQPE</sequence>
<dbReference type="EC" id="1.1.1.35" evidence="5"/>
<dbReference type="Gene3D" id="3.40.50.720">
    <property type="entry name" value="NAD(P)-binding Rossmann-like Domain"/>
    <property type="match status" value="1"/>
</dbReference>
<dbReference type="SUPFAM" id="SSF51735">
    <property type="entry name" value="NAD(P)-binding Rossmann-fold domains"/>
    <property type="match status" value="1"/>
</dbReference>
<comment type="similarity">
    <text evidence="1">Belongs to the 3-hydroxyacyl-CoA dehydrogenase family.</text>
</comment>
<comment type="caution">
    <text evidence="5">The sequence shown here is derived from an EMBL/GenBank/DDBJ whole genome shotgun (WGS) entry which is preliminary data.</text>
</comment>
<dbReference type="Pfam" id="PF00725">
    <property type="entry name" value="3HCDH"/>
    <property type="match status" value="1"/>
</dbReference>
<feature type="domain" description="3-hydroxyacyl-CoA dehydrogenase NAD binding" evidence="4">
    <location>
        <begin position="9"/>
        <end position="183"/>
    </location>
</feature>
<dbReference type="SUPFAM" id="SSF48179">
    <property type="entry name" value="6-phosphogluconate dehydrogenase C-terminal domain-like"/>
    <property type="match status" value="1"/>
</dbReference>
<dbReference type="InterPro" id="IPR006176">
    <property type="entry name" value="3-OHacyl-CoA_DH_NAD-bd"/>
</dbReference>
<dbReference type="EMBL" id="AQQR01000004">
    <property type="protein sequence ID" value="OWU73297.1"/>
    <property type="molecule type" value="Genomic_DNA"/>
</dbReference>
<dbReference type="AlphaFoldDB" id="A0A225NPV7"/>
<dbReference type="NCBIfam" id="NF004783">
    <property type="entry name" value="PRK06129.1"/>
    <property type="match status" value="1"/>
</dbReference>
<evidence type="ECO:0000259" key="4">
    <source>
        <dbReference type="Pfam" id="PF02737"/>
    </source>
</evidence>
<dbReference type="Pfam" id="PF02737">
    <property type="entry name" value="3HCDH_N"/>
    <property type="match status" value="1"/>
</dbReference>
<dbReference type="GO" id="GO:0050104">
    <property type="term" value="F:L-gulonate 3-dehydrogenase activity"/>
    <property type="evidence" value="ECO:0007669"/>
    <property type="project" value="TreeGrafter"/>
</dbReference>
<keyword evidence="2 5" id="KW-0560">Oxidoreductase</keyword>
<dbReference type="InterPro" id="IPR008927">
    <property type="entry name" value="6-PGluconate_DH-like_C_sf"/>
</dbReference>
<feature type="domain" description="3-hydroxyacyl-CoA dehydrogenase C-terminal" evidence="3">
    <location>
        <begin position="189"/>
        <end position="255"/>
    </location>
</feature>
<evidence type="ECO:0000259" key="3">
    <source>
        <dbReference type="Pfam" id="PF00725"/>
    </source>
</evidence>
<dbReference type="Proteomes" id="UP000215377">
    <property type="component" value="Unassembled WGS sequence"/>
</dbReference>
<gene>
    <name evidence="5" type="ORF">ATO3_11385</name>
</gene>
<organism evidence="5 6">
    <name type="scientific">Marinibacterium profundimaris</name>
    <dbReference type="NCBI Taxonomy" id="1679460"/>
    <lineage>
        <taxon>Bacteria</taxon>
        <taxon>Pseudomonadati</taxon>
        <taxon>Pseudomonadota</taxon>
        <taxon>Alphaproteobacteria</taxon>
        <taxon>Rhodobacterales</taxon>
        <taxon>Paracoccaceae</taxon>
        <taxon>Marinibacterium</taxon>
    </lineage>
</organism>
<dbReference type="GO" id="GO:0006631">
    <property type="term" value="P:fatty acid metabolic process"/>
    <property type="evidence" value="ECO:0007669"/>
    <property type="project" value="InterPro"/>
</dbReference>